<keyword evidence="3" id="KW-1185">Reference proteome</keyword>
<keyword evidence="1" id="KW-0175">Coiled coil</keyword>
<gene>
    <name evidence="2" type="ORF">K0M31_005605</name>
</gene>
<reference evidence="2" key="1">
    <citation type="submission" date="2021-10" db="EMBL/GenBank/DDBJ databases">
        <title>Melipona bicolor Genome sequencing and assembly.</title>
        <authorList>
            <person name="Araujo N.S."/>
            <person name="Arias M.C."/>
        </authorList>
    </citation>
    <scope>NUCLEOTIDE SEQUENCE</scope>
    <source>
        <strain evidence="2">USP_2M_L1-L4_2017</strain>
        <tissue evidence="2">Whole body</tissue>
    </source>
</reference>
<sequence>MILNTVQRNSWGFLCSNRTTWSTVGRVHSVQVEDKKNEEEEVDEEEEEEEDARVDLPGLVYFCVVA</sequence>
<protein>
    <submittedName>
        <fullName evidence="2">Uncharacterized protein</fullName>
    </submittedName>
</protein>
<organism evidence="2 3">
    <name type="scientific">Melipona bicolor</name>
    <dbReference type="NCBI Taxonomy" id="60889"/>
    <lineage>
        <taxon>Eukaryota</taxon>
        <taxon>Metazoa</taxon>
        <taxon>Ecdysozoa</taxon>
        <taxon>Arthropoda</taxon>
        <taxon>Hexapoda</taxon>
        <taxon>Insecta</taxon>
        <taxon>Pterygota</taxon>
        <taxon>Neoptera</taxon>
        <taxon>Endopterygota</taxon>
        <taxon>Hymenoptera</taxon>
        <taxon>Apocrita</taxon>
        <taxon>Aculeata</taxon>
        <taxon>Apoidea</taxon>
        <taxon>Anthophila</taxon>
        <taxon>Apidae</taxon>
        <taxon>Melipona</taxon>
    </lineage>
</organism>
<dbReference type="EMBL" id="JAHYIQ010000016">
    <property type="protein sequence ID" value="KAK1125232.1"/>
    <property type="molecule type" value="Genomic_DNA"/>
</dbReference>
<evidence type="ECO:0000256" key="1">
    <source>
        <dbReference type="SAM" id="Coils"/>
    </source>
</evidence>
<comment type="caution">
    <text evidence="2">The sequence shown here is derived from an EMBL/GenBank/DDBJ whole genome shotgun (WGS) entry which is preliminary data.</text>
</comment>
<evidence type="ECO:0000313" key="2">
    <source>
        <dbReference type="EMBL" id="KAK1125232.1"/>
    </source>
</evidence>
<dbReference type="Proteomes" id="UP001177670">
    <property type="component" value="Unassembled WGS sequence"/>
</dbReference>
<feature type="coiled-coil region" evidence="1">
    <location>
        <begin position="28"/>
        <end position="55"/>
    </location>
</feature>
<proteinExistence type="predicted"/>
<accession>A0AA40KLV9</accession>
<name>A0AA40KLV9_9HYME</name>
<dbReference type="AlphaFoldDB" id="A0AA40KLV9"/>
<evidence type="ECO:0000313" key="3">
    <source>
        <dbReference type="Proteomes" id="UP001177670"/>
    </source>
</evidence>